<sequence length="182" mass="20213">MGTIAGVANAVRMLEKNFWPEVTNSLRESGGLIHDLITDQLMSGLDENKEPLKPTYLDDPYFVETTKTPKAARAKARWYKAMKESITPPRSSDILHLPPRDPNTPNLIIRGDYHASITPIVQGGKDGGKIVTRSIGFYAGDDALEKKYGPGHLGLTTEARAYLIEERVVPALDKLFKKYGFK</sequence>
<evidence type="ECO:0000313" key="1">
    <source>
        <dbReference type="EMBL" id="DAE01148.1"/>
    </source>
</evidence>
<proteinExistence type="predicted"/>
<name>A0A8S5P4M3_9CAUD</name>
<accession>A0A8S5P4M3</accession>
<reference evidence="1" key="1">
    <citation type="journal article" date="2021" name="Proc. Natl. Acad. Sci. U.S.A.">
        <title>A Catalog of Tens of Thousands of Viruses from Human Metagenomes Reveals Hidden Associations with Chronic Diseases.</title>
        <authorList>
            <person name="Tisza M.J."/>
            <person name="Buck C.B."/>
        </authorList>
    </citation>
    <scope>NUCLEOTIDE SEQUENCE</scope>
    <source>
        <strain evidence="1">CtZE52</strain>
    </source>
</reference>
<organism evidence="1">
    <name type="scientific">Siphoviridae sp. ctZE52</name>
    <dbReference type="NCBI Taxonomy" id="2825557"/>
    <lineage>
        <taxon>Viruses</taxon>
        <taxon>Duplodnaviria</taxon>
        <taxon>Heunggongvirae</taxon>
        <taxon>Uroviricota</taxon>
        <taxon>Caudoviricetes</taxon>
    </lineage>
</organism>
<protein>
    <submittedName>
        <fullName evidence="1">Uncharacterized protein</fullName>
    </submittedName>
</protein>
<dbReference type="EMBL" id="BK015320">
    <property type="protein sequence ID" value="DAE01148.1"/>
    <property type="molecule type" value="Genomic_DNA"/>
</dbReference>